<dbReference type="SUPFAM" id="SSF46785">
    <property type="entry name" value="Winged helix' DNA-binding domain"/>
    <property type="match status" value="1"/>
</dbReference>
<organism evidence="1 2">
    <name type="scientific">Hyphococcus flavus</name>
    <dbReference type="NCBI Taxonomy" id="1866326"/>
    <lineage>
        <taxon>Bacteria</taxon>
        <taxon>Pseudomonadati</taxon>
        <taxon>Pseudomonadota</taxon>
        <taxon>Alphaproteobacteria</taxon>
        <taxon>Parvularculales</taxon>
        <taxon>Parvularculaceae</taxon>
        <taxon>Hyphococcus</taxon>
    </lineage>
</organism>
<keyword evidence="2" id="KW-1185">Reference proteome</keyword>
<evidence type="ECO:0000313" key="2">
    <source>
        <dbReference type="Proteomes" id="UP001214043"/>
    </source>
</evidence>
<dbReference type="EMBL" id="CP118166">
    <property type="protein sequence ID" value="WDI30889.1"/>
    <property type="molecule type" value="Genomic_DNA"/>
</dbReference>
<dbReference type="AlphaFoldDB" id="A0AAE9ZAT5"/>
<evidence type="ECO:0000313" key="1">
    <source>
        <dbReference type="EMBL" id="WDI30889.1"/>
    </source>
</evidence>
<dbReference type="InterPro" id="IPR036390">
    <property type="entry name" value="WH_DNA-bd_sf"/>
</dbReference>
<accession>A0AAE9ZAT5</accession>
<dbReference type="Gene3D" id="1.10.10.10">
    <property type="entry name" value="Winged helix-like DNA-binding domain superfamily/Winged helix DNA-binding domain"/>
    <property type="match status" value="1"/>
</dbReference>
<proteinExistence type="predicted"/>
<dbReference type="RefSeq" id="WP_274492711.1">
    <property type="nucleotide sequence ID" value="NZ_CP118166.1"/>
</dbReference>
<name>A0AAE9ZAT5_9PROT</name>
<gene>
    <name evidence="1" type="ORF">PUV54_13085</name>
</gene>
<protein>
    <submittedName>
        <fullName evidence="1">MarR family winged helix-turn-helix transcriptional regulator</fullName>
    </submittedName>
</protein>
<dbReference type="InterPro" id="IPR036388">
    <property type="entry name" value="WH-like_DNA-bd_sf"/>
</dbReference>
<reference evidence="1" key="1">
    <citation type="submission" date="2023-02" db="EMBL/GenBank/DDBJ databases">
        <title>Genome sequence of Hyphococcus flavus.</title>
        <authorList>
            <person name="Rong J.-C."/>
            <person name="Zhao Q."/>
            <person name="Yi M."/>
            <person name="Wu J.-Y."/>
        </authorList>
    </citation>
    <scope>NUCLEOTIDE SEQUENCE</scope>
    <source>
        <strain evidence="1">MCCC 1K03223</strain>
    </source>
</reference>
<dbReference type="Proteomes" id="UP001214043">
    <property type="component" value="Chromosome"/>
</dbReference>
<dbReference type="KEGG" id="hfl:PUV54_13085"/>
<sequence>MKTYVDQHDLSSSFLGFRVSRLLDIIIEQGDDYLAQAGIVFPARINSTILLIDEYSEVSTNDIAGKLGHPHQLVAQRVELLLSLKLVTRVPDPYDNRRKVLKLTSKGKAQVKLLRRCLTDASSAFDRLFQELGVDLNQTLDNAYAAFLNQSLFERVHNLHTNQKKVAAARVGAGSDAR</sequence>